<evidence type="ECO:0000256" key="18">
    <source>
        <dbReference type="SAM" id="MobiDB-lite"/>
    </source>
</evidence>
<keyword evidence="14 19" id="KW-0472">Membrane</keyword>
<dbReference type="GO" id="GO:0046872">
    <property type="term" value="F:metal ion binding"/>
    <property type="evidence" value="ECO:0007669"/>
    <property type="project" value="UniProtKB-KW"/>
</dbReference>
<dbReference type="PANTHER" id="PTHR10166:SF37">
    <property type="entry name" value="STOLID, ISOFORM H"/>
    <property type="match status" value="1"/>
</dbReference>
<keyword evidence="13" id="KW-0406">Ion transport</keyword>
<dbReference type="InterPro" id="IPR002035">
    <property type="entry name" value="VWF_A"/>
</dbReference>
<feature type="transmembrane region" description="Helical" evidence="19">
    <location>
        <begin position="952"/>
        <end position="971"/>
    </location>
</feature>
<keyword evidence="6" id="KW-0107">Calcium channel</keyword>
<keyword evidence="11" id="KW-0851">Voltage-gated channel</keyword>
<keyword evidence="4" id="KW-1003">Cell membrane</keyword>
<evidence type="ECO:0000256" key="16">
    <source>
        <dbReference type="ARBA" id="ARBA00023180"/>
    </source>
</evidence>
<dbReference type="Pfam" id="PF08473">
    <property type="entry name" value="VGCC_alpha2"/>
    <property type="match status" value="1"/>
</dbReference>
<evidence type="ECO:0000256" key="1">
    <source>
        <dbReference type="ARBA" id="ARBA00004479"/>
    </source>
</evidence>
<dbReference type="GO" id="GO:0005891">
    <property type="term" value="C:voltage-gated calcium channel complex"/>
    <property type="evidence" value="ECO:0007669"/>
    <property type="project" value="TreeGrafter"/>
</dbReference>
<keyword evidence="9" id="KW-0732">Signal</keyword>
<evidence type="ECO:0000256" key="9">
    <source>
        <dbReference type="ARBA" id="ARBA00022729"/>
    </source>
</evidence>
<evidence type="ECO:0000256" key="2">
    <source>
        <dbReference type="ARBA" id="ARBA00004651"/>
    </source>
</evidence>
<proteinExistence type="predicted"/>
<name>A0A182XCH8_ANOQN</name>
<evidence type="ECO:0000256" key="7">
    <source>
        <dbReference type="ARBA" id="ARBA00022692"/>
    </source>
</evidence>
<evidence type="ECO:0000256" key="17">
    <source>
        <dbReference type="ARBA" id="ARBA00023303"/>
    </source>
</evidence>
<evidence type="ECO:0000256" key="15">
    <source>
        <dbReference type="ARBA" id="ARBA00023157"/>
    </source>
</evidence>
<evidence type="ECO:0000256" key="13">
    <source>
        <dbReference type="ARBA" id="ARBA00023065"/>
    </source>
</evidence>
<dbReference type="Pfam" id="PF02743">
    <property type="entry name" value="dCache_1"/>
    <property type="match status" value="1"/>
</dbReference>
<dbReference type="FunFam" id="3.30.450.20:FF:000057">
    <property type="entry name" value="Voltage-dependent calcium channel subunit alpha-2/delta-4"/>
    <property type="match status" value="1"/>
</dbReference>
<evidence type="ECO:0000256" key="5">
    <source>
        <dbReference type="ARBA" id="ARBA00022568"/>
    </source>
</evidence>
<dbReference type="PANTHER" id="PTHR10166">
    <property type="entry name" value="VOLTAGE-DEPENDENT CALCIUM CHANNEL SUBUNIT ALPHA-2/DELTA-RELATED"/>
    <property type="match status" value="1"/>
</dbReference>
<dbReference type="FunFam" id="3.40.50.410:FF:000007">
    <property type="entry name" value="Calcium voltage-gated channel auxiliary subunit alpha2delta 3"/>
    <property type="match status" value="1"/>
</dbReference>
<keyword evidence="17" id="KW-0407">Ion channel</keyword>
<dbReference type="SUPFAM" id="SSF53300">
    <property type="entry name" value="vWA-like"/>
    <property type="match status" value="1"/>
</dbReference>
<evidence type="ECO:0000259" key="20">
    <source>
        <dbReference type="PROSITE" id="PS50234"/>
    </source>
</evidence>
<keyword evidence="12 19" id="KW-1133">Transmembrane helix</keyword>
<dbReference type="InterPro" id="IPR051173">
    <property type="entry name" value="Ca_channel_alpha-2/delta"/>
</dbReference>
<feature type="region of interest" description="Disordered" evidence="18">
    <location>
        <begin position="586"/>
        <end position="606"/>
    </location>
</feature>
<keyword evidence="3" id="KW-0813">Transport</keyword>
<dbReference type="VEuPathDB" id="VectorBase:AQUA007528"/>
<evidence type="ECO:0000313" key="22">
    <source>
        <dbReference type="Proteomes" id="UP000076407"/>
    </source>
</evidence>
<dbReference type="Gene3D" id="3.40.50.410">
    <property type="entry name" value="von Willebrand factor, type A domain"/>
    <property type="match status" value="1"/>
</dbReference>
<dbReference type="InterPro" id="IPR013680">
    <property type="entry name" value="VDCC_a2/dsu"/>
</dbReference>
<evidence type="ECO:0000256" key="3">
    <source>
        <dbReference type="ARBA" id="ARBA00022448"/>
    </source>
</evidence>
<evidence type="ECO:0000256" key="12">
    <source>
        <dbReference type="ARBA" id="ARBA00022989"/>
    </source>
</evidence>
<feature type="region of interest" description="Disordered" evidence="18">
    <location>
        <begin position="1"/>
        <end position="23"/>
    </location>
</feature>
<keyword evidence="15" id="KW-1015">Disulfide bond</keyword>
<dbReference type="Pfam" id="PF00092">
    <property type="entry name" value="VWA"/>
    <property type="match status" value="1"/>
</dbReference>
<feature type="domain" description="VWFA" evidence="20">
    <location>
        <begin position="154"/>
        <end position="333"/>
    </location>
</feature>
<keyword evidence="7 19" id="KW-0812">Transmembrane</keyword>
<evidence type="ECO:0000313" key="21">
    <source>
        <dbReference type="EnsemblMetazoa" id="AQUA007528-PA"/>
    </source>
</evidence>
<dbReference type="InterPro" id="IPR036465">
    <property type="entry name" value="vWFA_dom_sf"/>
</dbReference>
<keyword evidence="22" id="KW-1185">Reference proteome</keyword>
<dbReference type="GO" id="GO:0005245">
    <property type="term" value="F:voltage-gated calcium channel activity"/>
    <property type="evidence" value="ECO:0007669"/>
    <property type="project" value="TreeGrafter"/>
</dbReference>
<dbReference type="EnsemblMetazoa" id="AQUA007528-RA">
    <property type="protein sequence ID" value="AQUA007528-PA"/>
    <property type="gene ID" value="AQUA007528"/>
</dbReference>
<dbReference type="STRING" id="34691.A0A182XCH8"/>
<sequence>MDSAEQAALSESDPESATSKAHPSAFYDARRINEYQSDGRLAEGSRQMLLRHMRRFEGYPVNISLSSVLLPAGVSLDDPETQSAIKWSSHLDPLFANNIERDSALSWQYFGSSTGFLRRFPGTAWPPETSYGSKEINDFRSEDWFIQAASSPKDVIILLDSSGSMSGKEYQLAVATASAILDTLGDDDFFNLISFSDQSRVIVPCFQDKMVRATPDNVKEVKTAINAVECENTANFSAALETAFELLRKYNQSSQGSQCNQAIMLITDGPSDTFMEVIKHYNHPHMPVRIFTYLIGTDKSGGKNLYKMACENKGFFVQINSPEEAKKKVVEYALVMARPMVLYQADHPVHWSPVFMGGRSGILGRESENRRKLVTTVSTPVFDRRNHSTRAANLLGVVGTDVPIEEIQKMIPQHKLGVNGYAFIVDNNGRVLYHPDLRPLSDNDQYSATLKHKYNSVDLTEVELPEVDNPSNTINERHDQRYANTLQELRNEMVMQKEGENELTVLTHLDSMKRVSLRFQKYFYGAIDGTPFSLGIALPDSYGVHELNAQQEIRHSHINVTEHFKGNNWKVHPDWVYCEYNSLKDADGNGEGTEESTYRDKDESFDTPEEQVLHFLARVGRPGWKWMSVRPRSPQPHHGHGGIPVGHYAQHHFNSQGSRKAEPYYCDRTLVQSLVRDAIVTDGLDRTPSHPSRKEDRSMFSVKTTFVATRSGLLRWIDHLPHSEDSSEPHFSETNARAMDMSWYKRAVDLYATEPEGFVFSVPFNSGYSGKNSSTLVTASHAIFIDHRGHKAPAAVVGLQFLHESLFKHFINITSKCTASTTCKKNCASDELDCYLLDDNGFVILSERSEHTASHICISQGKLTNCHSSGCERPFSVQKIPNSNLILLVVDVLCPCGSKQLDIDPQEVVGGAGACGVRRMAKEKMLRKRPGKCISYHPEEIEIKQCGTATSLFHASLYSTIATFIVIWVLASA</sequence>
<dbReference type="PROSITE" id="PS50234">
    <property type="entry name" value="VWFA"/>
    <property type="match status" value="1"/>
</dbReference>
<dbReference type="SMART" id="SM00327">
    <property type="entry name" value="VWA"/>
    <property type="match status" value="1"/>
</dbReference>
<feature type="region of interest" description="Disordered" evidence="18">
    <location>
        <begin position="631"/>
        <end position="650"/>
    </location>
</feature>
<dbReference type="InterPro" id="IPR033479">
    <property type="entry name" value="dCache_1"/>
</dbReference>
<keyword evidence="5" id="KW-0109">Calcium transport</keyword>
<dbReference type="InterPro" id="IPR013608">
    <property type="entry name" value="VWA_N"/>
</dbReference>
<keyword evidence="10" id="KW-0106">Calcium</keyword>
<keyword evidence="16" id="KW-0325">Glycoprotein</keyword>
<evidence type="ECO:0000256" key="11">
    <source>
        <dbReference type="ARBA" id="ARBA00022882"/>
    </source>
</evidence>
<evidence type="ECO:0000256" key="14">
    <source>
        <dbReference type="ARBA" id="ARBA00023136"/>
    </source>
</evidence>
<comment type="subcellular location">
    <subcellularLocation>
        <location evidence="2">Cell membrane</location>
        <topology evidence="2">Multi-pass membrane protein</topology>
    </subcellularLocation>
    <subcellularLocation>
        <location evidence="1">Membrane</location>
        <topology evidence="1">Single-pass type I membrane protein</topology>
    </subcellularLocation>
</comment>
<dbReference type="CDD" id="cd12912">
    <property type="entry name" value="PDC2_MCP_like"/>
    <property type="match status" value="1"/>
</dbReference>
<dbReference type="Proteomes" id="UP000076407">
    <property type="component" value="Unassembled WGS sequence"/>
</dbReference>
<protein>
    <recommendedName>
        <fullName evidence="20">VWFA domain-containing protein</fullName>
    </recommendedName>
</protein>
<dbReference type="AlphaFoldDB" id="A0A182XCH8"/>
<dbReference type="Gene3D" id="3.30.450.20">
    <property type="entry name" value="PAS domain"/>
    <property type="match status" value="1"/>
</dbReference>
<evidence type="ECO:0000256" key="4">
    <source>
        <dbReference type="ARBA" id="ARBA00022475"/>
    </source>
</evidence>
<dbReference type="Pfam" id="PF08399">
    <property type="entry name" value="VWA_N"/>
    <property type="match status" value="1"/>
</dbReference>
<keyword evidence="8" id="KW-0479">Metal-binding</keyword>
<evidence type="ECO:0000256" key="8">
    <source>
        <dbReference type="ARBA" id="ARBA00022723"/>
    </source>
</evidence>
<reference evidence="21" key="1">
    <citation type="submission" date="2020-05" db="UniProtKB">
        <authorList>
            <consortium name="EnsemblMetazoa"/>
        </authorList>
    </citation>
    <scope>IDENTIFICATION</scope>
    <source>
        <strain evidence="21">SANGQUA</strain>
    </source>
</reference>
<organism evidence="21 22">
    <name type="scientific">Anopheles quadriannulatus</name>
    <name type="common">Mosquito</name>
    <dbReference type="NCBI Taxonomy" id="34691"/>
    <lineage>
        <taxon>Eukaryota</taxon>
        <taxon>Metazoa</taxon>
        <taxon>Ecdysozoa</taxon>
        <taxon>Arthropoda</taxon>
        <taxon>Hexapoda</taxon>
        <taxon>Insecta</taxon>
        <taxon>Pterygota</taxon>
        <taxon>Neoptera</taxon>
        <taxon>Endopterygota</taxon>
        <taxon>Diptera</taxon>
        <taxon>Nematocera</taxon>
        <taxon>Culicoidea</taxon>
        <taxon>Culicidae</taxon>
        <taxon>Anophelinae</taxon>
        <taxon>Anopheles</taxon>
    </lineage>
</organism>
<evidence type="ECO:0000256" key="19">
    <source>
        <dbReference type="SAM" id="Phobius"/>
    </source>
</evidence>
<evidence type="ECO:0000256" key="10">
    <source>
        <dbReference type="ARBA" id="ARBA00022837"/>
    </source>
</evidence>
<evidence type="ECO:0000256" key="6">
    <source>
        <dbReference type="ARBA" id="ARBA00022673"/>
    </source>
</evidence>
<accession>A0A182XCH8</accession>